<reference evidence="1" key="1">
    <citation type="submission" date="2021-01" db="EMBL/GenBank/DDBJ databases">
        <title>Enterococcus.</title>
        <authorList>
            <person name="Du X."/>
            <person name="Wang N."/>
        </authorList>
    </citation>
    <scope>NUCLEOTIDE SEQUENCE [LARGE SCALE GENOMIC DNA]</scope>
    <source>
        <strain evidence="1">T90-2</strain>
    </source>
</reference>
<protein>
    <submittedName>
        <fullName evidence="1">Uncharacterized protein</fullName>
    </submittedName>
</protein>
<sequence length="58" mass="7038">MADQLHWRCNIGKKNQKLKKKKSVACKKKSSGQWNDKYEEKNNQRWIMWTLSQPNYPN</sequence>
<evidence type="ECO:0000313" key="1">
    <source>
        <dbReference type="EMBL" id="QQV79715.1"/>
    </source>
</evidence>
<organism evidence="1">
    <name type="scientific">Enterococcus faecalis</name>
    <name type="common">Streptococcus faecalis</name>
    <dbReference type="NCBI Taxonomy" id="1351"/>
    <lineage>
        <taxon>Bacteria</taxon>
        <taxon>Bacillati</taxon>
        <taxon>Bacillota</taxon>
        <taxon>Bacilli</taxon>
        <taxon>Lactobacillales</taxon>
        <taxon>Enterococcaceae</taxon>
        <taxon>Enterococcus</taxon>
    </lineage>
</organism>
<proteinExistence type="predicted"/>
<gene>
    <name evidence="1" type="ORF">JG559_11675</name>
</gene>
<accession>A0A974NZE9</accession>
<dbReference type="AlphaFoldDB" id="A0A974NZE9"/>
<name>A0A974NZE9_ENTFL</name>
<dbReference type="EMBL" id="CP068242">
    <property type="protein sequence ID" value="QQV79715.1"/>
    <property type="molecule type" value="Genomic_DNA"/>
</dbReference>